<gene>
    <name evidence="18" type="ORF">AB870_00645</name>
</gene>
<dbReference type="PROSITE" id="PS50109">
    <property type="entry name" value="HIS_KIN"/>
    <property type="match status" value="1"/>
</dbReference>
<dbReference type="GO" id="GO:0000155">
    <property type="term" value="F:phosphorelay sensor kinase activity"/>
    <property type="evidence" value="ECO:0007669"/>
    <property type="project" value="InterPro"/>
</dbReference>
<dbReference type="PROSITE" id="PS50110">
    <property type="entry name" value="RESPONSE_REGULATORY"/>
    <property type="match status" value="1"/>
</dbReference>
<evidence type="ECO:0000256" key="3">
    <source>
        <dbReference type="ARBA" id="ARBA00012438"/>
    </source>
</evidence>
<comment type="subcellular location">
    <subcellularLocation>
        <location evidence="2">Cell inner membrane</location>
        <topology evidence="2">Multi-pass membrane protein</topology>
    </subcellularLocation>
</comment>
<keyword evidence="6 14" id="KW-0597">Phosphoprotein</keyword>
<dbReference type="SMART" id="SM00387">
    <property type="entry name" value="HATPase_c"/>
    <property type="match status" value="1"/>
</dbReference>
<feature type="domain" description="Response regulatory" evidence="17">
    <location>
        <begin position="371"/>
        <end position="488"/>
    </location>
</feature>
<keyword evidence="12" id="KW-0902">Two-component regulatory system</keyword>
<evidence type="ECO:0000256" key="10">
    <source>
        <dbReference type="ARBA" id="ARBA00022840"/>
    </source>
</evidence>
<keyword evidence="5" id="KW-0997">Cell inner membrane</keyword>
<keyword evidence="10" id="KW-0547">Nucleotide-binding</keyword>
<dbReference type="Gene3D" id="3.40.50.2300">
    <property type="match status" value="1"/>
</dbReference>
<dbReference type="InterPro" id="IPR036641">
    <property type="entry name" value="HPT_dom_sf"/>
</dbReference>
<feature type="modified residue" description="4-aspartylphosphate" evidence="14">
    <location>
        <position position="420"/>
    </location>
</feature>
<dbReference type="SMART" id="SM00448">
    <property type="entry name" value="REC"/>
    <property type="match status" value="1"/>
</dbReference>
<organism evidence="18 19">
    <name type="scientific">Pandoraea faecigallinarum</name>
    <dbReference type="NCBI Taxonomy" id="656179"/>
    <lineage>
        <taxon>Bacteria</taxon>
        <taxon>Pseudomonadati</taxon>
        <taxon>Pseudomonadota</taxon>
        <taxon>Betaproteobacteria</taxon>
        <taxon>Burkholderiales</taxon>
        <taxon>Burkholderiaceae</taxon>
        <taxon>Pandoraea</taxon>
    </lineage>
</organism>
<proteinExistence type="predicted"/>
<evidence type="ECO:0000256" key="5">
    <source>
        <dbReference type="ARBA" id="ARBA00022519"/>
    </source>
</evidence>
<evidence type="ECO:0000256" key="7">
    <source>
        <dbReference type="ARBA" id="ARBA00022679"/>
    </source>
</evidence>
<evidence type="ECO:0000256" key="13">
    <source>
        <dbReference type="ARBA" id="ARBA00023136"/>
    </source>
</evidence>
<dbReference type="Pfam" id="PF00072">
    <property type="entry name" value="Response_reg"/>
    <property type="match status" value="1"/>
</dbReference>
<dbReference type="Pfam" id="PF02518">
    <property type="entry name" value="HATPase_c"/>
    <property type="match status" value="1"/>
</dbReference>
<dbReference type="InterPro" id="IPR003594">
    <property type="entry name" value="HATPase_dom"/>
</dbReference>
<dbReference type="GO" id="GO:0005886">
    <property type="term" value="C:plasma membrane"/>
    <property type="evidence" value="ECO:0007669"/>
    <property type="project" value="UniProtKB-SubCell"/>
</dbReference>
<feature type="region of interest" description="Disordered" evidence="15">
    <location>
        <begin position="1"/>
        <end position="27"/>
    </location>
</feature>
<evidence type="ECO:0000256" key="9">
    <source>
        <dbReference type="ARBA" id="ARBA00022777"/>
    </source>
</evidence>
<evidence type="ECO:0000256" key="6">
    <source>
        <dbReference type="ARBA" id="ARBA00022553"/>
    </source>
</evidence>
<dbReference type="GO" id="GO:0009927">
    <property type="term" value="F:histidine phosphotransfer kinase activity"/>
    <property type="evidence" value="ECO:0007669"/>
    <property type="project" value="TreeGrafter"/>
</dbReference>
<dbReference type="STRING" id="656179.AB870_00645"/>
<keyword evidence="19" id="KW-1185">Reference proteome</keyword>
<feature type="domain" description="Histidine kinase" evidence="16">
    <location>
        <begin position="82"/>
        <end position="320"/>
    </location>
</feature>
<dbReference type="SUPFAM" id="SSF47226">
    <property type="entry name" value="Histidine-containing phosphotransfer domain, HPT domain"/>
    <property type="match status" value="1"/>
</dbReference>
<evidence type="ECO:0000256" key="8">
    <source>
        <dbReference type="ARBA" id="ARBA00022692"/>
    </source>
</evidence>
<reference evidence="18" key="1">
    <citation type="submission" date="2016-06" db="EMBL/GenBank/DDBJ databases">
        <title>Complete Genome Sequence of Pandoraea faecigallinarum DSM-23572.</title>
        <authorList>
            <person name="Yong D."/>
            <person name="Ee R."/>
            <person name="Lim Y.-L."/>
            <person name="Yin W.-F."/>
            <person name="Chan K.-G."/>
        </authorList>
    </citation>
    <scope>NUCLEOTIDE SEQUENCE</scope>
    <source>
        <strain evidence="18">DSM 23572</strain>
    </source>
</reference>
<accession>A0A0H3WNQ6</accession>
<keyword evidence="9" id="KW-0418">Kinase</keyword>
<evidence type="ECO:0000256" key="15">
    <source>
        <dbReference type="SAM" id="MobiDB-lite"/>
    </source>
</evidence>
<evidence type="ECO:0000313" key="19">
    <source>
        <dbReference type="Proteomes" id="UP000035651"/>
    </source>
</evidence>
<dbReference type="InterPro" id="IPR008207">
    <property type="entry name" value="Sig_transdc_His_kin_Hpt_dom"/>
</dbReference>
<dbReference type="OrthoDB" id="9796305at2"/>
<keyword evidence="13" id="KW-0472">Membrane</keyword>
<evidence type="ECO:0000256" key="2">
    <source>
        <dbReference type="ARBA" id="ARBA00004429"/>
    </source>
</evidence>
<evidence type="ECO:0000256" key="1">
    <source>
        <dbReference type="ARBA" id="ARBA00000085"/>
    </source>
</evidence>
<dbReference type="CDD" id="cd00082">
    <property type="entry name" value="HisKA"/>
    <property type="match status" value="1"/>
</dbReference>
<dbReference type="PANTHER" id="PTHR43047">
    <property type="entry name" value="TWO-COMPONENT HISTIDINE PROTEIN KINASE"/>
    <property type="match status" value="1"/>
</dbReference>
<dbReference type="CDD" id="cd17546">
    <property type="entry name" value="REC_hyHK_CKI1_RcsC-like"/>
    <property type="match status" value="1"/>
</dbReference>
<evidence type="ECO:0000256" key="11">
    <source>
        <dbReference type="ARBA" id="ARBA00022989"/>
    </source>
</evidence>
<dbReference type="Proteomes" id="UP000035651">
    <property type="component" value="Chromosome"/>
</dbReference>
<keyword evidence="7" id="KW-0808">Transferase</keyword>
<dbReference type="Gene3D" id="1.20.120.160">
    <property type="entry name" value="HPT domain"/>
    <property type="match status" value="1"/>
</dbReference>
<protein>
    <recommendedName>
        <fullName evidence="3">histidine kinase</fullName>
        <ecNumber evidence="3">2.7.13.3</ecNumber>
    </recommendedName>
</protein>
<dbReference type="InterPro" id="IPR004358">
    <property type="entry name" value="Sig_transdc_His_kin-like_C"/>
</dbReference>
<dbReference type="InterPro" id="IPR001789">
    <property type="entry name" value="Sig_transdc_resp-reg_receiver"/>
</dbReference>
<evidence type="ECO:0000256" key="4">
    <source>
        <dbReference type="ARBA" id="ARBA00022475"/>
    </source>
</evidence>
<dbReference type="PANTHER" id="PTHR43047:SF72">
    <property type="entry name" value="OSMOSENSING HISTIDINE PROTEIN KINASE SLN1"/>
    <property type="match status" value="1"/>
</dbReference>
<dbReference type="Pfam" id="PF01627">
    <property type="entry name" value="Hpt"/>
    <property type="match status" value="1"/>
</dbReference>
<dbReference type="InterPro" id="IPR011006">
    <property type="entry name" value="CheY-like_superfamily"/>
</dbReference>
<keyword evidence="8" id="KW-0812">Transmembrane</keyword>
<sequence length="601" mass="63802">MNLDKFKFRSASPDAQRHEADNDGSLEGCVRNGPCEVLAGMTAGMTAGTTAGVGAEVAADAEAAGGDEGDEGVSDIATFRMALVHELRAPLQVLQGQIDAMWDDATHLAGAHAPRRRLGTMRSMLDVLAGAVDDVLQLGQGEIAQLPLREAAFEARACLDAEVDAFADAARAKGLDLTCEIADDVPVFLWGDANRLRQIVRILIDNALKYTACGGVAIRVSWAPATGRADDAGTPGAARRRNTEACRLTIQVMDTGPGIPAGMENAVFAAYARADGTRATPGTGLGLWIARQWAGRLGGVLCAQPCTSGARFHLSVPLARAAGAHAGIAAGPSAEGAGRGTALPRATRRDVPVEVPLEVPVAQVAVREGLQALVVDDHVMNRTVLGDQLAALGCHVASAEDLTEALVQWIARDVDVVLTDVHLDGVSGLTLSKTLHALAPMLGRREPVVFAVTGSVVEARAAREAGIDEVLTKPVSRQRLAQILALRWPEVQSLDGARVGDVDAGLSCDAVGQPRKRLPAMRDDPHARRMMRDEMAKDLARFRRLMARRRADDIDAAQLLLHRMRGACRMFGDPALTARCERLAQRLEDCGREPRVRGRSA</sequence>
<dbReference type="PRINTS" id="PR00344">
    <property type="entry name" value="BCTRLSENSOR"/>
</dbReference>
<dbReference type="SUPFAM" id="SSF52172">
    <property type="entry name" value="CheY-like"/>
    <property type="match status" value="1"/>
</dbReference>
<evidence type="ECO:0000259" key="17">
    <source>
        <dbReference type="PROSITE" id="PS50110"/>
    </source>
</evidence>
<dbReference type="Gene3D" id="3.30.565.10">
    <property type="entry name" value="Histidine kinase-like ATPase, C-terminal domain"/>
    <property type="match status" value="1"/>
</dbReference>
<keyword evidence="11" id="KW-1133">Transmembrane helix</keyword>
<comment type="catalytic activity">
    <reaction evidence="1">
        <text>ATP + protein L-histidine = ADP + protein N-phospho-L-histidine.</text>
        <dbReference type="EC" id="2.7.13.3"/>
    </reaction>
</comment>
<name>A0A0H3WNQ6_9BURK</name>
<dbReference type="AlphaFoldDB" id="A0A0H3WNQ6"/>
<evidence type="ECO:0000256" key="14">
    <source>
        <dbReference type="PROSITE-ProRule" id="PRU00169"/>
    </source>
</evidence>
<dbReference type="InterPro" id="IPR003661">
    <property type="entry name" value="HisK_dim/P_dom"/>
</dbReference>
<dbReference type="InterPro" id="IPR036890">
    <property type="entry name" value="HATPase_C_sf"/>
</dbReference>
<evidence type="ECO:0000313" key="18">
    <source>
        <dbReference type="EMBL" id="AKM28955.2"/>
    </source>
</evidence>
<dbReference type="SUPFAM" id="SSF55874">
    <property type="entry name" value="ATPase domain of HSP90 chaperone/DNA topoisomerase II/histidine kinase"/>
    <property type="match status" value="1"/>
</dbReference>
<dbReference type="KEGG" id="pfg:AB870_00645"/>
<evidence type="ECO:0000256" key="12">
    <source>
        <dbReference type="ARBA" id="ARBA00023012"/>
    </source>
</evidence>
<keyword evidence="10" id="KW-0067">ATP-binding</keyword>
<evidence type="ECO:0000259" key="16">
    <source>
        <dbReference type="PROSITE" id="PS50109"/>
    </source>
</evidence>
<dbReference type="EC" id="2.7.13.3" evidence="3"/>
<dbReference type="InterPro" id="IPR005467">
    <property type="entry name" value="His_kinase_dom"/>
</dbReference>
<dbReference type="EMBL" id="CP011807">
    <property type="protein sequence ID" value="AKM28955.2"/>
    <property type="molecule type" value="Genomic_DNA"/>
</dbReference>
<keyword evidence="4" id="KW-1003">Cell membrane</keyword>